<name>A0ABR3JLM5_9AGAR</name>
<comment type="pathway">
    <text evidence="3">Cofactor biosynthesis; thiamine diphosphate biosynthesis; 4-methyl-5-(2-phosphoethyl)-thiazole from 5-(2-hydroxyethyl)-4-methylthiazole: step 1/1.</text>
</comment>
<dbReference type="PRINTS" id="PR01099">
    <property type="entry name" value="HYETHTZKNASE"/>
</dbReference>
<keyword evidence="9" id="KW-0067">ATP-binding</keyword>
<comment type="caution">
    <text evidence="13">The sequence shown here is derived from an EMBL/GenBank/DDBJ whole genome shotgun (WGS) entry which is preliminary data.</text>
</comment>
<dbReference type="Gene3D" id="3.40.1190.20">
    <property type="match status" value="1"/>
</dbReference>
<dbReference type="InterPro" id="IPR000417">
    <property type="entry name" value="Hyethyz_kinase"/>
</dbReference>
<comment type="catalytic activity">
    <reaction evidence="1">
        <text>5-(2-hydroxyethyl)-4-methylthiazole + ATP = 4-methyl-5-(2-phosphooxyethyl)-thiazole + ADP + H(+)</text>
        <dbReference type="Rhea" id="RHEA:24212"/>
        <dbReference type="ChEBI" id="CHEBI:15378"/>
        <dbReference type="ChEBI" id="CHEBI:17957"/>
        <dbReference type="ChEBI" id="CHEBI:30616"/>
        <dbReference type="ChEBI" id="CHEBI:58296"/>
        <dbReference type="ChEBI" id="CHEBI:456216"/>
        <dbReference type="EC" id="2.7.1.50"/>
    </reaction>
</comment>
<dbReference type="SUPFAM" id="SSF53613">
    <property type="entry name" value="Ribokinase-like"/>
    <property type="match status" value="1"/>
</dbReference>
<evidence type="ECO:0000256" key="9">
    <source>
        <dbReference type="ARBA" id="ARBA00022840"/>
    </source>
</evidence>
<organism evidence="13 14">
    <name type="scientific">Hohenbuehelia grisea</name>
    <dbReference type="NCBI Taxonomy" id="104357"/>
    <lineage>
        <taxon>Eukaryota</taxon>
        <taxon>Fungi</taxon>
        <taxon>Dikarya</taxon>
        <taxon>Basidiomycota</taxon>
        <taxon>Agaricomycotina</taxon>
        <taxon>Agaricomycetes</taxon>
        <taxon>Agaricomycetidae</taxon>
        <taxon>Agaricales</taxon>
        <taxon>Pleurotineae</taxon>
        <taxon>Pleurotaceae</taxon>
        <taxon>Hohenbuehelia</taxon>
    </lineage>
</organism>
<dbReference type="InterPro" id="IPR013785">
    <property type="entry name" value="Aldolase_TIM"/>
</dbReference>
<keyword evidence="8" id="KW-0418">Kinase</keyword>
<dbReference type="InterPro" id="IPR022998">
    <property type="entry name" value="ThiamineP_synth_TenI"/>
</dbReference>
<dbReference type="EMBL" id="JASNQZ010000006">
    <property type="protein sequence ID" value="KAL0956704.1"/>
    <property type="molecule type" value="Genomic_DNA"/>
</dbReference>
<evidence type="ECO:0000256" key="7">
    <source>
        <dbReference type="ARBA" id="ARBA00022741"/>
    </source>
</evidence>
<keyword evidence="14" id="KW-1185">Reference proteome</keyword>
<protein>
    <recommendedName>
        <fullName evidence="4">hydroxyethylthiazole kinase</fullName>
        <ecNumber evidence="4">2.7.1.50</ecNumber>
    </recommendedName>
</protein>
<dbReference type="HAMAP" id="MF_00228">
    <property type="entry name" value="Thz_kinase"/>
    <property type="match status" value="1"/>
</dbReference>
<sequence length="476" mass="49243">MPIAVARRLLPPGSIVGVSCNTPAHVHAAVRDGADYIGIGAVYGTQTKKLTEPLVGVRGIAAMLDGLGESPIKAVAIGGIKATNALRILHSAIAPNGRPLDGVAIVSDIVASREPAASATKLSRLIRAFQQEFATGIGIHSRATIVGSIAVEPALERVQSLFQEIKKSSPLVHQITNNVVATQSANITLAVGASPIMATAADEMEDLSRIPGALLVNIGTLVPDTKLGMLEAGYFANLNGKPIVLDPVGIGASTFRKSSVNGTCSSLRRNVQPIIKLCNVELLDRWQPSVIKGNAGELAAFAGSTEVKSKGVDSVGSGFSDPALFVQALARQERCIVVLTGKTDYVSDGHLVVCIENGHELLGQITGAGCMAGSLIATFCAAQASLTRGQSGSAAIEGQLVDRGMLYAAVGGLLTLEIAAEQAVPADGSAVGRGTFLSRLIDRVGFLTQDDITRLAKISIQVPGSPKESTRTGLRE</sequence>
<evidence type="ECO:0000256" key="1">
    <source>
        <dbReference type="ARBA" id="ARBA00001771"/>
    </source>
</evidence>
<evidence type="ECO:0000256" key="11">
    <source>
        <dbReference type="ARBA" id="ARBA00022977"/>
    </source>
</evidence>
<accession>A0ABR3JLM5</accession>
<evidence type="ECO:0000256" key="4">
    <source>
        <dbReference type="ARBA" id="ARBA00012129"/>
    </source>
</evidence>
<dbReference type="PROSITE" id="PS51257">
    <property type="entry name" value="PROKAR_LIPOPROTEIN"/>
    <property type="match status" value="1"/>
</dbReference>
<reference evidence="14" key="1">
    <citation type="submission" date="2024-06" db="EMBL/GenBank/DDBJ databases">
        <title>Multi-omics analyses provide insights into the biosynthesis of the anticancer antibiotic pleurotin in Hohenbuehelia grisea.</title>
        <authorList>
            <person name="Weaver J.A."/>
            <person name="Alberti F."/>
        </authorList>
    </citation>
    <scope>NUCLEOTIDE SEQUENCE [LARGE SCALE GENOMIC DNA]</scope>
    <source>
        <strain evidence="14">T-177</strain>
    </source>
</reference>
<dbReference type="Pfam" id="PF02110">
    <property type="entry name" value="HK"/>
    <property type="match status" value="1"/>
</dbReference>
<dbReference type="CDD" id="cd00564">
    <property type="entry name" value="TMP_TenI"/>
    <property type="match status" value="1"/>
</dbReference>
<evidence type="ECO:0000256" key="8">
    <source>
        <dbReference type="ARBA" id="ARBA00022777"/>
    </source>
</evidence>
<proteinExistence type="inferred from homology"/>
<feature type="domain" description="Thiamine phosphate synthase/TenI" evidence="12">
    <location>
        <begin position="1"/>
        <end position="108"/>
    </location>
</feature>
<keyword evidence="6" id="KW-0479">Metal-binding</keyword>
<dbReference type="PANTHER" id="PTHR20857">
    <property type="entry name" value="THIAMINE-PHOSPHATE PYROPHOSPHORYLASE"/>
    <property type="match status" value="1"/>
</dbReference>
<dbReference type="NCBIfam" id="NF006830">
    <property type="entry name" value="PRK09355.1"/>
    <property type="match status" value="1"/>
</dbReference>
<evidence type="ECO:0000256" key="6">
    <source>
        <dbReference type="ARBA" id="ARBA00022723"/>
    </source>
</evidence>
<evidence type="ECO:0000259" key="12">
    <source>
        <dbReference type="Pfam" id="PF02581"/>
    </source>
</evidence>
<keyword evidence="5" id="KW-0808">Transferase</keyword>
<dbReference type="CDD" id="cd01170">
    <property type="entry name" value="THZ_kinase"/>
    <property type="match status" value="1"/>
</dbReference>
<dbReference type="PANTHER" id="PTHR20857:SF23">
    <property type="entry name" value="THIAMINE BIOSYNTHETIC BIFUNCTIONAL ENZYME"/>
    <property type="match status" value="1"/>
</dbReference>
<evidence type="ECO:0000313" key="14">
    <source>
        <dbReference type="Proteomes" id="UP001556367"/>
    </source>
</evidence>
<evidence type="ECO:0000313" key="13">
    <source>
        <dbReference type="EMBL" id="KAL0956704.1"/>
    </source>
</evidence>
<keyword evidence="7" id="KW-0547">Nucleotide-binding</keyword>
<dbReference type="Proteomes" id="UP001556367">
    <property type="component" value="Unassembled WGS sequence"/>
</dbReference>
<evidence type="ECO:0000256" key="5">
    <source>
        <dbReference type="ARBA" id="ARBA00022679"/>
    </source>
</evidence>
<dbReference type="InterPro" id="IPR036206">
    <property type="entry name" value="ThiamineP_synth_sf"/>
</dbReference>
<dbReference type="SUPFAM" id="SSF51391">
    <property type="entry name" value="Thiamin phosphate synthase"/>
    <property type="match status" value="1"/>
</dbReference>
<dbReference type="Gene3D" id="3.20.20.70">
    <property type="entry name" value="Aldolase class I"/>
    <property type="match status" value="1"/>
</dbReference>
<evidence type="ECO:0000256" key="2">
    <source>
        <dbReference type="ARBA" id="ARBA00001946"/>
    </source>
</evidence>
<evidence type="ECO:0000256" key="10">
    <source>
        <dbReference type="ARBA" id="ARBA00022842"/>
    </source>
</evidence>
<evidence type="ECO:0000256" key="3">
    <source>
        <dbReference type="ARBA" id="ARBA00004868"/>
    </source>
</evidence>
<comment type="cofactor">
    <cofactor evidence="2">
        <name>Mg(2+)</name>
        <dbReference type="ChEBI" id="CHEBI:18420"/>
    </cofactor>
</comment>
<gene>
    <name evidence="13" type="ORF">HGRIS_002827</name>
</gene>
<dbReference type="EC" id="2.7.1.50" evidence="4"/>
<dbReference type="Pfam" id="PF02581">
    <property type="entry name" value="TMP-TENI"/>
    <property type="match status" value="1"/>
</dbReference>
<keyword evidence="10" id="KW-0460">Magnesium</keyword>
<keyword evidence="11" id="KW-0784">Thiamine biosynthesis</keyword>
<dbReference type="InterPro" id="IPR029056">
    <property type="entry name" value="Ribokinase-like"/>
</dbReference>